<dbReference type="GO" id="GO:0016747">
    <property type="term" value="F:acyltransferase activity, transferring groups other than amino-acyl groups"/>
    <property type="evidence" value="ECO:0007669"/>
    <property type="project" value="InterPro"/>
</dbReference>
<protein>
    <recommendedName>
        <fullName evidence="1">N-acetyltransferase domain-containing protein</fullName>
    </recommendedName>
</protein>
<dbReference type="AlphaFoldDB" id="A0A223D688"/>
<sequence length="175" mass="19716">MTLKDGRTLTIRQAVAEDAAAILRYIKRVAGESENIPFTADEFTTTVEQEVEIIEDHALTDNKIFLIGLIDGEIASVLNFVGGQRQRVRHAGEFGLTVRESFWGLGVGTQMMTLLIDWAKSTGIIRRINLIVRADNRNAIQLYQKFGFAEEGVKRRNFLIDGVFYDSLYMGIDLD</sequence>
<keyword evidence="3" id="KW-1185">Reference proteome</keyword>
<dbReference type="PANTHER" id="PTHR43415">
    <property type="entry name" value="SPERMIDINE N(1)-ACETYLTRANSFERASE"/>
    <property type="match status" value="1"/>
</dbReference>
<dbReference type="OrthoDB" id="9802340at2"/>
<accession>A0A223D688</accession>
<name>A0A223D688_9BACL</name>
<dbReference type="EMBL" id="CP022657">
    <property type="protein sequence ID" value="ASS77108.1"/>
    <property type="molecule type" value="Genomic_DNA"/>
</dbReference>
<dbReference type="CDD" id="cd04301">
    <property type="entry name" value="NAT_SF"/>
    <property type="match status" value="1"/>
</dbReference>
<reference evidence="2 3" key="1">
    <citation type="journal article" date="2015" name="Int. J. Syst. Evol. Microbiol.">
        <title>Tumebacillus algifaecis sp. nov., isolated from decomposing algal scum.</title>
        <authorList>
            <person name="Wu Y.F."/>
            <person name="Zhang B."/>
            <person name="Xing P."/>
            <person name="Wu Q.L."/>
            <person name="Liu S.J."/>
        </authorList>
    </citation>
    <scope>NUCLEOTIDE SEQUENCE [LARGE SCALE GENOMIC DNA]</scope>
    <source>
        <strain evidence="2 3">THMBR28</strain>
    </source>
</reference>
<dbReference type="InterPro" id="IPR000182">
    <property type="entry name" value="GNAT_dom"/>
</dbReference>
<dbReference type="KEGG" id="tab:CIG75_04080"/>
<proteinExistence type="predicted"/>
<evidence type="ECO:0000259" key="1">
    <source>
        <dbReference type="PROSITE" id="PS51186"/>
    </source>
</evidence>
<dbReference type="Pfam" id="PF00583">
    <property type="entry name" value="Acetyltransf_1"/>
    <property type="match status" value="1"/>
</dbReference>
<evidence type="ECO:0000313" key="3">
    <source>
        <dbReference type="Proteomes" id="UP000214688"/>
    </source>
</evidence>
<dbReference type="SUPFAM" id="SSF55729">
    <property type="entry name" value="Acyl-CoA N-acyltransferases (Nat)"/>
    <property type="match status" value="1"/>
</dbReference>
<feature type="domain" description="N-acetyltransferase" evidence="1">
    <location>
        <begin position="9"/>
        <end position="175"/>
    </location>
</feature>
<evidence type="ECO:0000313" key="2">
    <source>
        <dbReference type="EMBL" id="ASS77108.1"/>
    </source>
</evidence>
<gene>
    <name evidence="2" type="ORF">CIG75_04080</name>
</gene>
<dbReference type="Gene3D" id="3.40.630.30">
    <property type="match status" value="1"/>
</dbReference>
<dbReference type="InterPro" id="IPR016181">
    <property type="entry name" value="Acyl_CoA_acyltransferase"/>
</dbReference>
<dbReference type="Proteomes" id="UP000214688">
    <property type="component" value="Chromosome"/>
</dbReference>
<dbReference type="PROSITE" id="PS51186">
    <property type="entry name" value="GNAT"/>
    <property type="match status" value="1"/>
</dbReference>
<dbReference type="PANTHER" id="PTHR43415:SF3">
    <property type="entry name" value="GNAT-FAMILY ACETYLTRANSFERASE"/>
    <property type="match status" value="1"/>
</dbReference>
<organism evidence="2 3">
    <name type="scientific">Tumebacillus algifaecis</name>
    <dbReference type="NCBI Taxonomy" id="1214604"/>
    <lineage>
        <taxon>Bacteria</taxon>
        <taxon>Bacillati</taxon>
        <taxon>Bacillota</taxon>
        <taxon>Bacilli</taxon>
        <taxon>Bacillales</taxon>
        <taxon>Alicyclobacillaceae</taxon>
        <taxon>Tumebacillus</taxon>
    </lineage>
</organism>